<feature type="compositionally biased region" description="Polar residues" evidence="1">
    <location>
        <begin position="160"/>
        <end position="173"/>
    </location>
</feature>
<name>A0A9D4BWJ3_DREPO</name>
<proteinExistence type="predicted"/>
<comment type="caution">
    <text evidence="2">The sequence shown here is derived from an EMBL/GenBank/DDBJ whole genome shotgun (WGS) entry which is preliminary data.</text>
</comment>
<dbReference type="AlphaFoldDB" id="A0A9D4BWJ3"/>
<reference evidence="2" key="2">
    <citation type="submission" date="2020-11" db="EMBL/GenBank/DDBJ databases">
        <authorList>
            <person name="McCartney M.A."/>
            <person name="Auch B."/>
            <person name="Kono T."/>
            <person name="Mallez S."/>
            <person name="Becker A."/>
            <person name="Gohl D.M."/>
            <person name="Silverstein K.A.T."/>
            <person name="Koren S."/>
            <person name="Bechman K.B."/>
            <person name="Herman A."/>
            <person name="Abrahante J.E."/>
            <person name="Garbe J."/>
        </authorList>
    </citation>
    <scope>NUCLEOTIDE SEQUENCE</scope>
    <source>
        <strain evidence="2">Duluth1</strain>
        <tissue evidence="2">Whole animal</tissue>
    </source>
</reference>
<reference evidence="2" key="1">
    <citation type="journal article" date="2019" name="bioRxiv">
        <title>The Genome of the Zebra Mussel, Dreissena polymorpha: A Resource for Invasive Species Research.</title>
        <authorList>
            <person name="McCartney M.A."/>
            <person name="Auch B."/>
            <person name="Kono T."/>
            <person name="Mallez S."/>
            <person name="Zhang Y."/>
            <person name="Obille A."/>
            <person name="Becker A."/>
            <person name="Abrahante J.E."/>
            <person name="Garbe J."/>
            <person name="Badalamenti J.P."/>
            <person name="Herman A."/>
            <person name="Mangelson H."/>
            <person name="Liachko I."/>
            <person name="Sullivan S."/>
            <person name="Sone E.D."/>
            <person name="Koren S."/>
            <person name="Silverstein K.A.T."/>
            <person name="Beckman K.B."/>
            <person name="Gohl D.M."/>
        </authorList>
    </citation>
    <scope>NUCLEOTIDE SEQUENCE</scope>
    <source>
        <strain evidence="2">Duluth1</strain>
        <tissue evidence="2">Whole animal</tissue>
    </source>
</reference>
<feature type="compositionally biased region" description="Basic and acidic residues" evidence="1">
    <location>
        <begin position="177"/>
        <end position="186"/>
    </location>
</feature>
<gene>
    <name evidence="2" type="ORF">DPMN_071821</name>
</gene>
<evidence type="ECO:0000313" key="2">
    <source>
        <dbReference type="EMBL" id="KAH3712142.1"/>
    </source>
</evidence>
<evidence type="ECO:0000256" key="1">
    <source>
        <dbReference type="SAM" id="MobiDB-lite"/>
    </source>
</evidence>
<sequence>MAALQAGIDRNNLSVVNEIDAIVCFFPQLDFRMKEKRILTVAIGTRHIVCDATAEKVGIAVIEVSSEYKINLVQVEIISGRLGEMITEAFENILDSLAGFEIMTLQVRVRVSMRVRVRVCTCVCVYFIESDVDRREFVVHLVKVKAQSHYDAGGAPLSKPGSTGMNRVSSGMNRGSIGDDRDEPGKTGDPPGKY</sequence>
<protein>
    <submittedName>
        <fullName evidence="2">Uncharacterized protein</fullName>
    </submittedName>
</protein>
<keyword evidence="3" id="KW-1185">Reference proteome</keyword>
<feature type="region of interest" description="Disordered" evidence="1">
    <location>
        <begin position="153"/>
        <end position="194"/>
    </location>
</feature>
<dbReference type="EMBL" id="JAIWYP010000014">
    <property type="protein sequence ID" value="KAH3712142.1"/>
    <property type="molecule type" value="Genomic_DNA"/>
</dbReference>
<dbReference type="Proteomes" id="UP000828390">
    <property type="component" value="Unassembled WGS sequence"/>
</dbReference>
<evidence type="ECO:0000313" key="3">
    <source>
        <dbReference type="Proteomes" id="UP000828390"/>
    </source>
</evidence>
<accession>A0A9D4BWJ3</accession>
<organism evidence="2 3">
    <name type="scientific">Dreissena polymorpha</name>
    <name type="common">Zebra mussel</name>
    <name type="synonym">Mytilus polymorpha</name>
    <dbReference type="NCBI Taxonomy" id="45954"/>
    <lineage>
        <taxon>Eukaryota</taxon>
        <taxon>Metazoa</taxon>
        <taxon>Spiralia</taxon>
        <taxon>Lophotrochozoa</taxon>
        <taxon>Mollusca</taxon>
        <taxon>Bivalvia</taxon>
        <taxon>Autobranchia</taxon>
        <taxon>Heteroconchia</taxon>
        <taxon>Euheterodonta</taxon>
        <taxon>Imparidentia</taxon>
        <taxon>Neoheterodontei</taxon>
        <taxon>Myida</taxon>
        <taxon>Dreissenoidea</taxon>
        <taxon>Dreissenidae</taxon>
        <taxon>Dreissena</taxon>
    </lineage>
</organism>